<protein>
    <submittedName>
        <fullName evidence="2">Uncharacterized protein</fullName>
    </submittedName>
</protein>
<dbReference type="RefSeq" id="WP_089867967.1">
    <property type="nucleotide sequence ID" value="NZ_FNGL01000033.1"/>
</dbReference>
<gene>
    <name evidence="2" type="ORF">SAMN05216497_1334</name>
</gene>
<keyword evidence="1" id="KW-0812">Transmembrane</keyword>
<name>A0ABY0QP86_CLOCO</name>
<dbReference type="Proteomes" id="UP000198811">
    <property type="component" value="Unassembled WGS sequence"/>
</dbReference>
<dbReference type="EMBL" id="FNGL01000033">
    <property type="protein sequence ID" value="SDL42748.1"/>
    <property type="molecule type" value="Genomic_DNA"/>
</dbReference>
<accession>A0ABY0QP86</accession>
<proteinExistence type="predicted"/>
<keyword evidence="1" id="KW-0472">Membrane</keyword>
<keyword evidence="1" id="KW-1133">Transmembrane helix</keyword>
<comment type="caution">
    <text evidence="2">The sequence shown here is derived from an EMBL/GenBank/DDBJ whole genome shotgun (WGS) entry which is preliminary data.</text>
</comment>
<feature type="transmembrane region" description="Helical" evidence="1">
    <location>
        <begin position="48"/>
        <end position="70"/>
    </location>
</feature>
<evidence type="ECO:0000313" key="2">
    <source>
        <dbReference type="EMBL" id="SDL42748.1"/>
    </source>
</evidence>
<sequence length="77" mass="8343">MLSGIIIDMTLIMAAAFYAPSITAWSGSKLWYAIFGGKQYGNEVVQSLFLGVPFIIGIILSIIGLVILAVEYSNKEN</sequence>
<feature type="transmembrane region" description="Helical" evidence="1">
    <location>
        <begin position="6"/>
        <end position="27"/>
    </location>
</feature>
<evidence type="ECO:0000313" key="3">
    <source>
        <dbReference type="Proteomes" id="UP000198811"/>
    </source>
</evidence>
<reference evidence="2 3" key="1">
    <citation type="submission" date="2016-10" db="EMBL/GenBank/DDBJ databases">
        <authorList>
            <person name="Varghese N."/>
            <person name="Submissions S."/>
        </authorList>
    </citation>
    <scope>NUCLEOTIDE SEQUENCE [LARGE SCALE GENOMIC DNA]</scope>
    <source>
        <strain evidence="2 3">NLAE-zl-C224</strain>
    </source>
</reference>
<keyword evidence="3" id="KW-1185">Reference proteome</keyword>
<evidence type="ECO:0000256" key="1">
    <source>
        <dbReference type="SAM" id="Phobius"/>
    </source>
</evidence>
<organism evidence="2 3">
    <name type="scientific">Clostridium cochlearium</name>
    <dbReference type="NCBI Taxonomy" id="1494"/>
    <lineage>
        <taxon>Bacteria</taxon>
        <taxon>Bacillati</taxon>
        <taxon>Bacillota</taxon>
        <taxon>Clostridia</taxon>
        <taxon>Eubacteriales</taxon>
        <taxon>Clostridiaceae</taxon>
        <taxon>Clostridium</taxon>
    </lineage>
</organism>